<proteinExistence type="predicted"/>
<protein>
    <submittedName>
        <fullName evidence="1">Uncharacterized protein</fullName>
    </submittedName>
</protein>
<dbReference type="Proteomes" id="UP000187203">
    <property type="component" value="Unassembled WGS sequence"/>
</dbReference>
<evidence type="ECO:0000313" key="2">
    <source>
        <dbReference type="Proteomes" id="UP000187203"/>
    </source>
</evidence>
<dbReference type="EMBL" id="AWUE01024367">
    <property type="protein sequence ID" value="OMO50981.1"/>
    <property type="molecule type" value="Genomic_DNA"/>
</dbReference>
<dbReference type="OrthoDB" id="10263353at2759"/>
<dbReference type="STRING" id="93759.A0A1R3FYT3"/>
<organism evidence="1 2">
    <name type="scientific">Corchorus olitorius</name>
    <dbReference type="NCBI Taxonomy" id="93759"/>
    <lineage>
        <taxon>Eukaryota</taxon>
        <taxon>Viridiplantae</taxon>
        <taxon>Streptophyta</taxon>
        <taxon>Embryophyta</taxon>
        <taxon>Tracheophyta</taxon>
        <taxon>Spermatophyta</taxon>
        <taxon>Magnoliopsida</taxon>
        <taxon>eudicotyledons</taxon>
        <taxon>Gunneridae</taxon>
        <taxon>Pentapetalae</taxon>
        <taxon>rosids</taxon>
        <taxon>malvids</taxon>
        <taxon>Malvales</taxon>
        <taxon>Malvaceae</taxon>
        <taxon>Grewioideae</taxon>
        <taxon>Apeibeae</taxon>
        <taxon>Corchorus</taxon>
    </lineage>
</organism>
<keyword evidence="2" id="KW-1185">Reference proteome</keyword>
<dbReference type="AlphaFoldDB" id="A0A1R3FYT3"/>
<sequence>MERTFWFFEWERPGIFFELLAFGMRSILGCWQQRPLCAPRKENEKLRSKHDLIANIAHDGKPDEGFYKVFVLPKNNKK</sequence>
<accession>A0A1R3FYT3</accession>
<gene>
    <name evidence="1" type="ORF">COLO4_37856</name>
</gene>
<evidence type="ECO:0000313" key="1">
    <source>
        <dbReference type="EMBL" id="OMO50981.1"/>
    </source>
</evidence>
<reference evidence="2" key="1">
    <citation type="submission" date="2013-09" db="EMBL/GenBank/DDBJ databases">
        <title>Corchorus olitorius genome sequencing.</title>
        <authorList>
            <person name="Alam M."/>
            <person name="Haque M.S."/>
            <person name="Islam M.S."/>
            <person name="Emdad E.M."/>
            <person name="Islam M.M."/>
            <person name="Ahmed B."/>
            <person name="Halim A."/>
            <person name="Hossen Q.M.M."/>
            <person name="Hossain M.Z."/>
            <person name="Ahmed R."/>
            <person name="Khan M.M."/>
            <person name="Islam R."/>
            <person name="Rashid M.M."/>
            <person name="Khan S.A."/>
            <person name="Rahman M.S."/>
            <person name="Alam M."/>
            <person name="Yahiya A.S."/>
            <person name="Khan M.S."/>
            <person name="Azam M.S."/>
            <person name="Haque T."/>
            <person name="Lashkar M.Z.H."/>
            <person name="Akhand A.I."/>
            <person name="Morshed G."/>
            <person name="Roy S."/>
            <person name="Uddin K.S."/>
            <person name="Rabeya T."/>
            <person name="Hossain A.S."/>
            <person name="Chowdhury A."/>
            <person name="Snigdha A.R."/>
            <person name="Mortoza M.S."/>
            <person name="Matin S.A."/>
            <person name="Hoque S.M.E."/>
            <person name="Islam M.K."/>
            <person name="Roy D.K."/>
            <person name="Haider R."/>
            <person name="Moosa M.M."/>
            <person name="Elias S.M."/>
            <person name="Hasan A.M."/>
            <person name="Jahan S."/>
            <person name="Shafiuddin M."/>
            <person name="Mahmood N."/>
            <person name="Shommy N.S."/>
        </authorList>
    </citation>
    <scope>NUCLEOTIDE SEQUENCE [LARGE SCALE GENOMIC DNA]</scope>
    <source>
        <strain evidence="2">cv. O-4</strain>
    </source>
</reference>
<comment type="caution">
    <text evidence="1">The sequence shown here is derived from an EMBL/GenBank/DDBJ whole genome shotgun (WGS) entry which is preliminary data.</text>
</comment>
<name>A0A1R3FYT3_9ROSI</name>